<dbReference type="RefSeq" id="WP_012462525.1">
    <property type="nucleotide sequence ID" value="NC_010794.1"/>
</dbReference>
<comment type="catalytic activity">
    <reaction evidence="10">
        <text>an acyl phosphate + sn-glycerol 3-phosphate = a 1-acyl-sn-glycero-3-phosphate + phosphate</text>
        <dbReference type="Rhea" id="RHEA:34075"/>
        <dbReference type="ChEBI" id="CHEBI:43474"/>
        <dbReference type="ChEBI" id="CHEBI:57597"/>
        <dbReference type="ChEBI" id="CHEBI:57970"/>
        <dbReference type="ChEBI" id="CHEBI:59918"/>
        <dbReference type="EC" id="2.3.1.275"/>
    </reaction>
</comment>
<dbReference type="GO" id="GO:0005886">
    <property type="term" value="C:plasma membrane"/>
    <property type="evidence" value="ECO:0007669"/>
    <property type="project" value="UniProtKB-SubCell"/>
</dbReference>
<feature type="transmembrane region" description="Helical" evidence="10">
    <location>
        <begin position="133"/>
        <end position="162"/>
    </location>
</feature>
<dbReference type="GO" id="GO:0043772">
    <property type="term" value="F:acyl-phosphate glycerol-3-phosphate acyltransferase activity"/>
    <property type="evidence" value="ECO:0007669"/>
    <property type="project" value="UniProtKB-UniRule"/>
</dbReference>
<dbReference type="Proteomes" id="UP000009149">
    <property type="component" value="Chromosome"/>
</dbReference>
<keyword evidence="2 10" id="KW-0444">Lipid biosynthesis</keyword>
<dbReference type="EMBL" id="CP000975">
    <property type="protein sequence ID" value="ACD82243.1"/>
    <property type="molecule type" value="Genomic_DNA"/>
</dbReference>
<sequence>MSSSLLSPFLLLGGILFSFLLGSIPFGFLIGKAKGVDIRQLGSKNIGATNVGRILGWKWALVVFILDFFKGFLPVFIVVHWRFGLSPTSLDLFALLCGLFSILGHNFTPWLKGRGGKGIATSAGVLSALMPKVFIFLVVVWVALFFLTRIVSISSICVALLFPLFTFLLYPESPLFFFFSIAASCLALWRHRSNIKRILAGTEPKLKFSKQKTK</sequence>
<evidence type="ECO:0000256" key="1">
    <source>
        <dbReference type="ARBA" id="ARBA00022475"/>
    </source>
</evidence>
<comment type="subunit">
    <text evidence="10">Probably interacts with PlsX.</text>
</comment>
<evidence type="ECO:0000256" key="3">
    <source>
        <dbReference type="ARBA" id="ARBA00022679"/>
    </source>
</evidence>
<comment type="pathway">
    <text evidence="10">Lipid metabolism; phospholipid metabolism.</text>
</comment>
<dbReference type="EC" id="2.3.1.275" evidence="10"/>
<evidence type="ECO:0000256" key="7">
    <source>
        <dbReference type="ARBA" id="ARBA00023136"/>
    </source>
</evidence>
<dbReference type="NCBIfam" id="TIGR00023">
    <property type="entry name" value="glycerol-3-phosphate 1-O-acyltransferase PlsY"/>
    <property type="match status" value="1"/>
</dbReference>
<gene>
    <name evidence="10" type="primary">plsY</name>
    <name evidence="11" type="ordered locus">Minf_0183</name>
</gene>
<keyword evidence="8 10" id="KW-0594">Phospholipid biosynthesis</keyword>
<evidence type="ECO:0000256" key="5">
    <source>
        <dbReference type="ARBA" id="ARBA00022989"/>
    </source>
</evidence>
<keyword evidence="6 10" id="KW-0443">Lipid metabolism</keyword>
<keyword evidence="5 10" id="KW-1133">Transmembrane helix</keyword>
<dbReference type="PANTHER" id="PTHR30309:SF0">
    <property type="entry name" value="GLYCEROL-3-PHOSPHATE ACYLTRANSFERASE-RELATED"/>
    <property type="match status" value="1"/>
</dbReference>
<comment type="similarity">
    <text evidence="10">Belongs to the PlsY family.</text>
</comment>
<feature type="transmembrane region" description="Helical" evidence="10">
    <location>
        <begin position="59"/>
        <end position="81"/>
    </location>
</feature>
<evidence type="ECO:0000313" key="12">
    <source>
        <dbReference type="Proteomes" id="UP000009149"/>
    </source>
</evidence>
<dbReference type="InterPro" id="IPR003811">
    <property type="entry name" value="G3P_acylTferase_PlsY"/>
</dbReference>
<comment type="function">
    <text evidence="10">Catalyzes the transfer of an acyl group from acyl-phosphate (acyl-PO(4)) to glycerol-3-phosphate (G3P) to form lysophosphatidic acid (LPA). This enzyme utilizes acyl-phosphate as fatty acyl donor, but not acyl-CoA or acyl-ACP.</text>
</comment>
<feature type="transmembrane region" description="Helical" evidence="10">
    <location>
        <begin position="93"/>
        <end position="112"/>
    </location>
</feature>
<reference evidence="11 12" key="1">
    <citation type="journal article" date="2008" name="Biol. Direct">
        <title>Complete genome sequence of the extremely acidophilic methanotroph isolate V4, Methylacidiphilum infernorum, a representative of the bacterial phylum Verrucomicrobia.</title>
        <authorList>
            <person name="Hou S."/>
            <person name="Makarova K.S."/>
            <person name="Saw J.H."/>
            <person name="Senin P."/>
            <person name="Ly B.V."/>
            <person name="Zhou Z."/>
            <person name="Ren Y."/>
            <person name="Wang J."/>
            <person name="Galperin M.Y."/>
            <person name="Omelchenko M.V."/>
            <person name="Wolf Y.I."/>
            <person name="Yutin N."/>
            <person name="Koonin E.V."/>
            <person name="Stott M.B."/>
            <person name="Mountain B.W."/>
            <person name="Crowe M.A."/>
            <person name="Smirnova A.V."/>
            <person name="Dunfield P.F."/>
            <person name="Feng L."/>
            <person name="Wang L."/>
            <person name="Alam M."/>
        </authorList>
    </citation>
    <scope>NUCLEOTIDE SEQUENCE [LARGE SCALE GENOMIC DNA]</scope>
    <source>
        <strain evidence="12">Isolate V4</strain>
    </source>
</reference>
<keyword evidence="3 10" id="KW-0808">Transferase</keyword>
<evidence type="ECO:0000256" key="10">
    <source>
        <dbReference type="HAMAP-Rule" id="MF_01043"/>
    </source>
</evidence>
<evidence type="ECO:0000256" key="8">
    <source>
        <dbReference type="ARBA" id="ARBA00023209"/>
    </source>
</evidence>
<evidence type="ECO:0000256" key="9">
    <source>
        <dbReference type="ARBA" id="ARBA00023264"/>
    </source>
</evidence>
<dbReference type="UniPathway" id="UPA00085"/>
<evidence type="ECO:0000256" key="6">
    <source>
        <dbReference type="ARBA" id="ARBA00023098"/>
    </source>
</evidence>
<organism evidence="11 12">
    <name type="scientific">Methylacidiphilum infernorum (isolate V4)</name>
    <name type="common">Methylokorus infernorum (strain V4)</name>
    <dbReference type="NCBI Taxonomy" id="481448"/>
    <lineage>
        <taxon>Bacteria</taxon>
        <taxon>Pseudomonadati</taxon>
        <taxon>Verrucomicrobiota</taxon>
        <taxon>Methylacidiphilae</taxon>
        <taxon>Methylacidiphilales</taxon>
        <taxon>Methylacidiphilaceae</taxon>
        <taxon>Methylacidiphilum (ex Ratnadevi et al. 2023)</taxon>
    </lineage>
</organism>
<dbReference type="HOGENOM" id="CLU_081254_7_1_0"/>
<accession>B3DXK9</accession>
<keyword evidence="9 10" id="KW-1208">Phospholipid metabolism</keyword>
<dbReference type="Pfam" id="PF02660">
    <property type="entry name" value="G3P_acyltransf"/>
    <property type="match status" value="1"/>
</dbReference>
<comment type="subcellular location">
    <subcellularLocation>
        <location evidence="10">Cell inner membrane</location>
        <topology evidence="10">Multi-pass membrane protein</topology>
    </subcellularLocation>
</comment>
<keyword evidence="1 10" id="KW-1003">Cell membrane</keyword>
<evidence type="ECO:0000256" key="4">
    <source>
        <dbReference type="ARBA" id="ARBA00022692"/>
    </source>
</evidence>
<dbReference type="eggNOG" id="COG0344">
    <property type="taxonomic scope" value="Bacteria"/>
</dbReference>
<protein>
    <recommendedName>
        <fullName evidence="10">Glycerol-3-phosphate acyltransferase</fullName>
    </recommendedName>
    <alternativeName>
        <fullName evidence="10">Acyl-PO4 G3P acyltransferase</fullName>
    </alternativeName>
    <alternativeName>
        <fullName evidence="10">Acyl-phosphate--glycerol-3-phosphate acyltransferase</fullName>
    </alternativeName>
    <alternativeName>
        <fullName evidence="10">G3P acyltransferase</fullName>
        <shortName evidence="10">GPAT</shortName>
        <ecNumber evidence="10">2.3.1.275</ecNumber>
    </alternativeName>
    <alternativeName>
        <fullName evidence="10">Lysophosphatidic acid synthase</fullName>
        <shortName evidence="10">LPA synthase</shortName>
    </alternativeName>
</protein>
<dbReference type="SMART" id="SM01207">
    <property type="entry name" value="G3P_acyltransf"/>
    <property type="match status" value="1"/>
</dbReference>
<dbReference type="AlphaFoldDB" id="B3DXK9"/>
<evidence type="ECO:0000256" key="2">
    <source>
        <dbReference type="ARBA" id="ARBA00022516"/>
    </source>
</evidence>
<dbReference type="PANTHER" id="PTHR30309">
    <property type="entry name" value="INNER MEMBRANE PROTEIN YGIH"/>
    <property type="match status" value="1"/>
</dbReference>
<name>B3DXK9_METI4</name>
<keyword evidence="4 10" id="KW-0812">Transmembrane</keyword>
<dbReference type="GO" id="GO:0008654">
    <property type="term" value="P:phospholipid biosynthetic process"/>
    <property type="evidence" value="ECO:0007669"/>
    <property type="project" value="UniProtKB-UniRule"/>
</dbReference>
<evidence type="ECO:0000313" key="11">
    <source>
        <dbReference type="EMBL" id="ACD82243.1"/>
    </source>
</evidence>
<proteinExistence type="inferred from homology"/>
<keyword evidence="10" id="KW-0997">Cell inner membrane</keyword>
<dbReference type="STRING" id="481448.Minf_0183"/>
<dbReference type="KEGG" id="min:Minf_0183"/>
<dbReference type="HAMAP" id="MF_01043">
    <property type="entry name" value="PlsY"/>
    <property type="match status" value="1"/>
</dbReference>
<feature type="transmembrane region" description="Helical" evidence="10">
    <location>
        <begin position="168"/>
        <end position="189"/>
    </location>
</feature>
<dbReference type="OrthoDB" id="9777124at2"/>
<feature type="transmembrane region" description="Helical" evidence="10">
    <location>
        <begin position="6"/>
        <end position="30"/>
    </location>
</feature>
<keyword evidence="7 10" id="KW-0472">Membrane</keyword>